<keyword evidence="2" id="KW-0812">Transmembrane</keyword>
<name>A0A9N8F043_9STRA</name>
<comment type="caution">
    <text evidence="3">The sequence shown here is derived from an EMBL/GenBank/DDBJ whole genome shotgun (WGS) entry which is preliminary data.</text>
</comment>
<proteinExistence type="predicted"/>
<evidence type="ECO:0000256" key="1">
    <source>
        <dbReference type="SAM" id="MobiDB-lite"/>
    </source>
</evidence>
<dbReference type="EMBL" id="CAICTM010002356">
    <property type="protein sequence ID" value="CAB9528934.1"/>
    <property type="molecule type" value="Genomic_DNA"/>
</dbReference>
<evidence type="ECO:0000313" key="4">
    <source>
        <dbReference type="Proteomes" id="UP001153069"/>
    </source>
</evidence>
<dbReference type="PROSITE" id="PS51257">
    <property type="entry name" value="PROKAR_LIPOPROTEIN"/>
    <property type="match status" value="1"/>
</dbReference>
<accession>A0A9N8F043</accession>
<feature type="transmembrane region" description="Helical" evidence="2">
    <location>
        <begin position="20"/>
        <end position="46"/>
    </location>
</feature>
<keyword evidence="4" id="KW-1185">Reference proteome</keyword>
<gene>
    <name evidence="3" type="ORF">SEMRO_2358_G324680.1</name>
</gene>
<feature type="compositionally biased region" description="Basic and acidic residues" evidence="1">
    <location>
        <begin position="157"/>
        <end position="172"/>
    </location>
</feature>
<feature type="region of interest" description="Disordered" evidence="1">
    <location>
        <begin position="152"/>
        <end position="176"/>
    </location>
</feature>
<sequence>MKDFDIPTKPNVQNMNERGLFHAVHSVAIISCTVCLITPSTICTAIRPWNPEQNMKTLPSTMKDSPYGKLENSIKFRADINHVEDNHVSVFSEQRDDDGDPVVSLLLQRGLIERGMGPHDTGSIEERVCFSDVGVHAPGVMLMSNSTSFPSPLRQCAHHDDGGKSKNLDPKQSDWGTQSLVSKTTLRFTKDGKLKAREPKRQRNRSHEDLCDDGECHPTFEAAMSQMKQEGLITESTDGSLVLTDLGREVHLGL</sequence>
<keyword evidence="2" id="KW-1133">Transmembrane helix</keyword>
<protein>
    <submittedName>
        <fullName evidence="3">Uncharacterized protein</fullName>
    </submittedName>
</protein>
<evidence type="ECO:0000256" key="2">
    <source>
        <dbReference type="SAM" id="Phobius"/>
    </source>
</evidence>
<reference evidence="3" key="1">
    <citation type="submission" date="2020-06" db="EMBL/GenBank/DDBJ databases">
        <authorList>
            <consortium name="Plant Systems Biology data submission"/>
        </authorList>
    </citation>
    <scope>NUCLEOTIDE SEQUENCE</scope>
    <source>
        <strain evidence="3">D6</strain>
    </source>
</reference>
<organism evidence="3 4">
    <name type="scientific">Seminavis robusta</name>
    <dbReference type="NCBI Taxonomy" id="568900"/>
    <lineage>
        <taxon>Eukaryota</taxon>
        <taxon>Sar</taxon>
        <taxon>Stramenopiles</taxon>
        <taxon>Ochrophyta</taxon>
        <taxon>Bacillariophyta</taxon>
        <taxon>Bacillariophyceae</taxon>
        <taxon>Bacillariophycidae</taxon>
        <taxon>Naviculales</taxon>
        <taxon>Naviculaceae</taxon>
        <taxon>Seminavis</taxon>
    </lineage>
</organism>
<feature type="region of interest" description="Disordered" evidence="1">
    <location>
        <begin position="192"/>
        <end position="214"/>
    </location>
</feature>
<dbReference type="Proteomes" id="UP001153069">
    <property type="component" value="Unassembled WGS sequence"/>
</dbReference>
<dbReference type="AlphaFoldDB" id="A0A9N8F043"/>
<evidence type="ECO:0000313" key="3">
    <source>
        <dbReference type="EMBL" id="CAB9528934.1"/>
    </source>
</evidence>
<keyword evidence="2" id="KW-0472">Membrane</keyword>